<evidence type="ECO:0000313" key="3">
    <source>
        <dbReference type="Proteomes" id="UP000186819"/>
    </source>
</evidence>
<keyword evidence="3" id="KW-1185">Reference proteome</keyword>
<dbReference type="STRING" id="34027.SAMN05421829_108144"/>
<dbReference type="InterPro" id="IPR036505">
    <property type="entry name" value="Amidase/PGRP_sf"/>
</dbReference>
<dbReference type="Pfam" id="PF01510">
    <property type="entry name" value="Amidase_2"/>
    <property type="match status" value="1"/>
</dbReference>
<dbReference type="CDD" id="cd06583">
    <property type="entry name" value="PGRP"/>
    <property type="match status" value="1"/>
</dbReference>
<name>A0A1N6X0G9_9RHOO</name>
<dbReference type="Proteomes" id="UP000186819">
    <property type="component" value="Unassembled WGS sequence"/>
</dbReference>
<accession>A0A1N6X0G9</accession>
<dbReference type="GO" id="GO:0009253">
    <property type="term" value="P:peptidoglycan catabolic process"/>
    <property type="evidence" value="ECO:0007669"/>
    <property type="project" value="InterPro"/>
</dbReference>
<proteinExistence type="predicted"/>
<dbReference type="InterPro" id="IPR002502">
    <property type="entry name" value="Amidase_domain"/>
</dbReference>
<dbReference type="AlphaFoldDB" id="A0A1N6X0G9"/>
<feature type="domain" description="N-acetylmuramoyl-L-alanine amidase" evidence="1">
    <location>
        <begin position="4"/>
        <end position="147"/>
    </location>
</feature>
<evidence type="ECO:0000259" key="1">
    <source>
        <dbReference type="Pfam" id="PF01510"/>
    </source>
</evidence>
<dbReference type="EMBL" id="FTMD01000008">
    <property type="protein sequence ID" value="SIQ95818.1"/>
    <property type="molecule type" value="Genomic_DNA"/>
</dbReference>
<gene>
    <name evidence="2" type="ORF">SAMN05421829_108144</name>
</gene>
<dbReference type="SUPFAM" id="SSF55846">
    <property type="entry name" value="N-acetylmuramoyl-L-alanine amidase-like"/>
    <property type="match status" value="1"/>
</dbReference>
<dbReference type="RefSeq" id="WP_076602636.1">
    <property type="nucleotide sequence ID" value="NZ_FTMD01000008.1"/>
</dbReference>
<dbReference type="Gene3D" id="3.40.80.10">
    <property type="entry name" value="Peptidoglycan recognition protein-like"/>
    <property type="match status" value="1"/>
</dbReference>
<protein>
    <submittedName>
        <fullName evidence="2">N-acetylmuramoyl-L-alanine amidase</fullName>
    </submittedName>
</protein>
<organism evidence="2 3">
    <name type="scientific">Aromatoleum tolulyticum</name>
    <dbReference type="NCBI Taxonomy" id="34027"/>
    <lineage>
        <taxon>Bacteria</taxon>
        <taxon>Pseudomonadati</taxon>
        <taxon>Pseudomonadota</taxon>
        <taxon>Betaproteobacteria</taxon>
        <taxon>Rhodocyclales</taxon>
        <taxon>Rhodocyclaceae</taxon>
        <taxon>Aromatoleum</taxon>
    </lineage>
</organism>
<evidence type="ECO:0000313" key="2">
    <source>
        <dbReference type="EMBL" id="SIQ95818.1"/>
    </source>
</evidence>
<dbReference type="OrthoDB" id="8754850at2"/>
<sequence length="170" mass="18792">MNPTRTIDLIVIHCSATPDGRWTSTLDIDHWHAQRGFRRDPSAAARFNPDLRSIGYHWVLYPNGARAAGRHPSEVGAHARGVNSRSLGICLVGTDRFTYPQWGALLDQLRHLCAAHRVPLQLADASNGYRGVCGHRDLAGVNKECPGFDVGDWLAGDMLPLRNHSLELPK</sequence>
<dbReference type="GO" id="GO:0008745">
    <property type="term" value="F:N-acetylmuramoyl-L-alanine amidase activity"/>
    <property type="evidence" value="ECO:0007669"/>
    <property type="project" value="InterPro"/>
</dbReference>
<reference evidence="3" key="1">
    <citation type="submission" date="2017-01" db="EMBL/GenBank/DDBJ databases">
        <authorList>
            <person name="Varghese N."/>
            <person name="Submissions S."/>
        </authorList>
    </citation>
    <scope>NUCLEOTIDE SEQUENCE [LARGE SCALE GENOMIC DNA]</scope>
    <source>
        <strain evidence="3">ATCC 51758</strain>
    </source>
</reference>